<dbReference type="InterPro" id="IPR037066">
    <property type="entry name" value="Plug_dom_sf"/>
</dbReference>
<evidence type="ECO:0000313" key="15">
    <source>
        <dbReference type="Proteomes" id="UP000428260"/>
    </source>
</evidence>
<keyword evidence="5 11" id="KW-0812">Transmembrane</keyword>
<organism evidence="14 15">
    <name type="scientific">Maribellus comscasis</name>
    <dbReference type="NCBI Taxonomy" id="2681766"/>
    <lineage>
        <taxon>Bacteria</taxon>
        <taxon>Pseudomonadati</taxon>
        <taxon>Bacteroidota</taxon>
        <taxon>Bacteroidia</taxon>
        <taxon>Marinilabiliales</taxon>
        <taxon>Prolixibacteraceae</taxon>
        <taxon>Maribellus</taxon>
    </lineage>
</organism>
<dbReference type="PANTHER" id="PTHR32552">
    <property type="entry name" value="FERRICHROME IRON RECEPTOR-RELATED"/>
    <property type="match status" value="1"/>
</dbReference>
<evidence type="ECO:0000313" key="14">
    <source>
        <dbReference type="EMBL" id="QGY42569.1"/>
    </source>
</evidence>
<evidence type="ECO:0000259" key="13">
    <source>
        <dbReference type="SMART" id="SM00965"/>
    </source>
</evidence>
<keyword evidence="7" id="KW-0406">Ion transport</keyword>
<dbReference type="InterPro" id="IPR012910">
    <property type="entry name" value="Plug_dom"/>
</dbReference>
<evidence type="ECO:0000256" key="6">
    <source>
        <dbReference type="ARBA" id="ARBA00023004"/>
    </source>
</evidence>
<reference evidence="14 15" key="1">
    <citation type="submission" date="2019-11" db="EMBL/GenBank/DDBJ databases">
        <authorList>
            <person name="Zheng R.K."/>
            <person name="Sun C.M."/>
        </authorList>
    </citation>
    <scope>NUCLEOTIDE SEQUENCE [LARGE SCALE GENOMIC DNA]</scope>
    <source>
        <strain evidence="14 15">WC007</strain>
    </source>
</reference>
<dbReference type="InterPro" id="IPR023997">
    <property type="entry name" value="TonB-dep_OMP_SusC/RagA_CS"/>
</dbReference>
<keyword evidence="3 11" id="KW-1134">Transmembrane beta strand</keyword>
<dbReference type="SUPFAM" id="SSF49464">
    <property type="entry name" value="Carboxypeptidase regulatory domain-like"/>
    <property type="match status" value="1"/>
</dbReference>
<evidence type="ECO:0000256" key="10">
    <source>
        <dbReference type="ARBA" id="ARBA00023237"/>
    </source>
</evidence>
<dbReference type="SUPFAM" id="SSF56935">
    <property type="entry name" value="Porins"/>
    <property type="match status" value="1"/>
</dbReference>
<evidence type="ECO:0000256" key="4">
    <source>
        <dbReference type="ARBA" id="ARBA00022496"/>
    </source>
</evidence>
<keyword evidence="15" id="KW-1185">Reference proteome</keyword>
<protein>
    <submittedName>
        <fullName evidence="14">SusC/RagA family TonB-linked outer membrane protein</fullName>
    </submittedName>
</protein>
<evidence type="ECO:0000256" key="5">
    <source>
        <dbReference type="ARBA" id="ARBA00022692"/>
    </source>
</evidence>
<sequence length="1137" mass="127253">MKKKRTQGKSFLFDDLPKIYRIMRLICLFLFAALLQVSASSYSQTTKLNLNGKNLSLERVFELIEDQSEFSFIYNLKQVDLSKKVDVDFKNKQVEKILDSVLEGTDITYTVDNRLIVIHQEGTPNISFVIGSQQLETVSGKVTDSSGQPLPGVTVVVKGTTQGTVTNADGEYSLANIPGDAILQFSFVGMRTQEIVVGGQTVIDLTMEEDAIGIEEVVAIGYGTMKKSELTSSIAKINSEDLEVRPVARVDQALQGQMAGVYVQQSGSKPGKNANIRVRGVGSITAGTDPLYVIDGFPVDAETFANLNLSNIESIEVLKDAASAAIYGSRGSNGVVIVTTTRGEKGQELKMHLNIYSGISNIERRVEMLNAKEQMELIADEKDGKWIESGGSLDVLPLDRPYNYRYDQNLLNDPDLPSYDHLGAILQTGTTQNYTLSASGSTKNVRYFFSGEYYNQTGIIKNTDYIRYSARANIDADINSFLTIGLSLTPMRIISHDKDTEMKEGIVHHALLSSPILPPRLGYWGESDVYSTFSLANRSPENLAIIEHLKDEQVRNQILMDVYAHIEILPGLSLKNNFGAKVINVRRDMFKNQIIMRNQTPEGEYWGNESLNWLNENILSFNKVLKEKHKVDGLLGFTAQKQENKSAYIKGTGFANDYVPTLNAATEYVANTSMSEWSLLSYLGRVNYSFSDKYLFQASIRRDGSSRFGKNTKWGWFPSISGAWRIEQEDFIKQYQTINRLKLRVSWGKTGNNDIGNYSAIANMGNSYYLFGTSEMLTPGMKPNSISNPNLSWEKTASLDIGLDLGLVNNRILFAVDYYNKQTNDLLLDVPVPTITGFSTETQNYGKIENKGWDFELSTINIDKELKWSTNFNITFNKNNVLQLGPNDTPIFGGFEDNNITMVGYPIGSYYMYKQIGVYNTQEEIDATPHRSGSQPGDVIIEDYSGPDGVPDGVIDANDRQILGSNIPKYFWGLTSQLSFKNVDLSIFFNGVGGNHIFNTIGRQFDRPQGAHNVKYKHWVNRWRSPEEPGDGMTPRMWGSPTGASSEFTSRMIYPGDYLRLKNITLGYTFPKRITDKINLSALRIYIQGENLYTWDHYDVGFSPEVDMYNGDARAAGNDYGMYPSSRTFLFGINVSF</sequence>
<dbReference type="InterPro" id="IPR023996">
    <property type="entry name" value="TonB-dep_OMP_SusC/RagA"/>
</dbReference>
<dbReference type="GO" id="GO:0009279">
    <property type="term" value="C:cell outer membrane"/>
    <property type="evidence" value="ECO:0007669"/>
    <property type="project" value="UniProtKB-SubCell"/>
</dbReference>
<dbReference type="Pfam" id="PF07715">
    <property type="entry name" value="Plug"/>
    <property type="match status" value="1"/>
</dbReference>
<dbReference type="Gene3D" id="2.60.40.1120">
    <property type="entry name" value="Carboxypeptidase-like, regulatory domain"/>
    <property type="match status" value="1"/>
</dbReference>
<evidence type="ECO:0000256" key="7">
    <source>
        <dbReference type="ARBA" id="ARBA00023065"/>
    </source>
</evidence>
<dbReference type="RefSeq" id="WP_158862834.1">
    <property type="nucleotide sequence ID" value="NZ_CP046401.1"/>
</dbReference>
<evidence type="ECO:0000256" key="11">
    <source>
        <dbReference type="PROSITE-ProRule" id="PRU01360"/>
    </source>
</evidence>
<dbReference type="NCBIfam" id="TIGR04057">
    <property type="entry name" value="SusC_RagA_signa"/>
    <property type="match status" value="1"/>
</dbReference>
<comment type="similarity">
    <text evidence="11 12">Belongs to the TonB-dependent receptor family.</text>
</comment>
<gene>
    <name evidence="14" type="ORF">GM418_02550</name>
</gene>
<dbReference type="Gene3D" id="2.40.170.20">
    <property type="entry name" value="TonB-dependent receptor, beta-barrel domain"/>
    <property type="match status" value="1"/>
</dbReference>
<evidence type="ECO:0000256" key="12">
    <source>
        <dbReference type="RuleBase" id="RU003357"/>
    </source>
</evidence>
<keyword evidence="9 11" id="KW-0472">Membrane</keyword>
<dbReference type="InterPro" id="IPR008969">
    <property type="entry name" value="CarboxyPept-like_regulatory"/>
</dbReference>
<evidence type="ECO:0000256" key="1">
    <source>
        <dbReference type="ARBA" id="ARBA00004571"/>
    </source>
</evidence>
<dbReference type="InterPro" id="IPR011662">
    <property type="entry name" value="Secretin/TonB_short_N"/>
</dbReference>
<name>A0A6I6JN90_9BACT</name>
<dbReference type="KEGG" id="mcos:GM418_02550"/>
<proteinExistence type="inferred from homology"/>
<comment type="subcellular location">
    <subcellularLocation>
        <location evidence="1 11">Cell outer membrane</location>
        <topology evidence="1 11">Multi-pass membrane protein</topology>
    </subcellularLocation>
</comment>
<dbReference type="InterPro" id="IPR036942">
    <property type="entry name" value="Beta-barrel_TonB_sf"/>
</dbReference>
<dbReference type="Gene3D" id="2.170.130.10">
    <property type="entry name" value="TonB-dependent receptor, plug domain"/>
    <property type="match status" value="1"/>
</dbReference>
<keyword evidence="8 12" id="KW-0798">TonB box</keyword>
<dbReference type="SMART" id="SM00965">
    <property type="entry name" value="STN"/>
    <property type="match status" value="1"/>
</dbReference>
<dbReference type="Pfam" id="PF07660">
    <property type="entry name" value="STN"/>
    <property type="match status" value="1"/>
</dbReference>
<dbReference type="Pfam" id="PF00593">
    <property type="entry name" value="TonB_dep_Rec_b-barrel"/>
    <property type="match status" value="1"/>
</dbReference>
<dbReference type="PROSITE" id="PS52016">
    <property type="entry name" value="TONB_DEPENDENT_REC_3"/>
    <property type="match status" value="1"/>
</dbReference>
<keyword evidence="6" id="KW-0408">Iron</keyword>
<dbReference type="AlphaFoldDB" id="A0A6I6JN90"/>
<dbReference type="InterPro" id="IPR039426">
    <property type="entry name" value="TonB-dep_rcpt-like"/>
</dbReference>
<evidence type="ECO:0000256" key="8">
    <source>
        <dbReference type="ARBA" id="ARBA00023077"/>
    </source>
</evidence>
<dbReference type="InterPro" id="IPR000531">
    <property type="entry name" value="Beta-barrel_TonB"/>
</dbReference>
<keyword evidence="2 11" id="KW-0813">Transport</keyword>
<evidence type="ECO:0000256" key="2">
    <source>
        <dbReference type="ARBA" id="ARBA00022448"/>
    </source>
</evidence>
<keyword evidence="4" id="KW-0410">Iron transport</keyword>
<feature type="domain" description="Secretin/TonB short N-terminal" evidence="13">
    <location>
        <begin position="70"/>
        <end position="121"/>
    </location>
</feature>
<keyword evidence="10 11" id="KW-0998">Cell outer membrane</keyword>
<accession>A0A6I6JN90</accession>
<dbReference type="NCBIfam" id="TIGR04056">
    <property type="entry name" value="OMP_RagA_SusC"/>
    <property type="match status" value="1"/>
</dbReference>
<evidence type="ECO:0000256" key="3">
    <source>
        <dbReference type="ARBA" id="ARBA00022452"/>
    </source>
</evidence>
<dbReference type="Proteomes" id="UP000428260">
    <property type="component" value="Chromosome"/>
</dbReference>
<evidence type="ECO:0000256" key="9">
    <source>
        <dbReference type="ARBA" id="ARBA00023136"/>
    </source>
</evidence>
<dbReference type="Pfam" id="PF13715">
    <property type="entry name" value="CarbopepD_reg_2"/>
    <property type="match status" value="1"/>
</dbReference>
<dbReference type="PANTHER" id="PTHR32552:SF81">
    <property type="entry name" value="TONB-DEPENDENT OUTER MEMBRANE RECEPTOR"/>
    <property type="match status" value="1"/>
</dbReference>
<dbReference type="GO" id="GO:0006826">
    <property type="term" value="P:iron ion transport"/>
    <property type="evidence" value="ECO:0007669"/>
    <property type="project" value="UniProtKB-KW"/>
</dbReference>
<dbReference type="EMBL" id="CP046401">
    <property type="protein sequence ID" value="QGY42569.1"/>
    <property type="molecule type" value="Genomic_DNA"/>
</dbReference>